<dbReference type="RefSeq" id="WP_025699320.1">
    <property type="nucleotide sequence ID" value="NZ_JAUSUY010000017.1"/>
</dbReference>
<organism evidence="4 5">
    <name type="scientific">Paenibacillus forsythiae</name>
    <dbReference type="NCBI Taxonomy" id="365616"/>
    <lineage>
        <taxon>Bacteria</taxon>
        <taxon>Bacillati</taxon>
        <taxon>Bacillota</taxon>
        <taxon>Bacilli</taxon>
        <taxon>Bacillales</taxon>
        <taxon>Paenibacillaceae</taxon>
        <taxon>Paenibacillus</taxon>
    </lineage>
</organism>
<feature type="transmembrane region" description="Helical" evidence="1">
    <location>
        <begin position="231"/>
        <end position="259"/>
    </location>
</feature>
<dbReference type="EMBL" id="JAUSUY010000017">
    <property type="protein sequence ID" value="MDT3428092.1"/>
    <property type="molecule type" value="Genomic_DNA"/>
</dbReference>
<feature type="transmembrane region" description="Helical" evidence="1">
    <location>
        <begin position="271"/>
        <end position="294"/>
    </location>
</feature>
<proteinExistence type="predicted"/>
<feature type="transmembrane region" description="Helical" evidence="1">
    <location>
        <begin position="338"/>
        <end position="357"/>
    </location>
</feature>
<keyword evidence="1" id="KW-1133">Transmembrane helix</keyword>
<protein>
    <submittedName>
        <fullName evidence="4">Uncharacterized protein</fullName>
    </submittedName>
</protein>
<evidence type="ECO:0000313" key="4">
    <source>
        <dbReference type="EMBL" id="MDT3428092.1"/>
    </source>
</evidence>
<accession>A0ABU3HB98</accession>
<comment type="caution">
    <text evidence="4">The sequence shown here is derived from an EMBL/GenBank/DDBJ whole genome shotgun (WGS) entry which is preliminary data.</text>
</comment>
<keyword evidence="1" id="KW-0472">Membrane</keyword>
<gene>
    <name evidence="4" type="ORF">J2Z22_003682</name>
</gene>
<feature type="domain" description="DUF6311" evidence="2">
    <location>
        <begin position="68"/>
        <end position="456"/>
    </location>
</feature>
<evidence type="ECO:0000259" key="2">
    <source>
        <dbReference type="Pfam" id="PF19830"/>
    </source>
</evidence>
<dbReference type="InterPro" id="IPR058671">
    <property type="entry name" value="DUF6311_C"/>
</dbReference>
<dbReference type="Proteomes" id="UP001248709">
    <property type="component" value="Unassembled WGS sequence"/>
</dbReference>
<evidence type="ECO:0000313" key="5">
    <source>
        <dbReference type="Proteomes" id="UP001248709"/>
    </source>
</evidence>
<evidence type="ECO:0000259" key="3">
    <source>
        <dbReference type="Pfam" id="PF25853"/>
    </source>
</evidence>
<dbReference type="InterPro" id="IPR046278">
    <property type="entry name" value="DUF6311"/>
</dbReference>
<name>A0ABU3HB98_9BACL</name>
<dbReference type="Pfam" id="PF25853">
    <property type="entry name" value="DUF6311_C"/>
    <property type="match status" value="1"/>
</dbReference>
<feature type="transmembrane region" description="Helical" evidence="1">
    <location>
        <begin position="153"/>
        <end position="176"/>
    </location>
</feature>
<feature type="transmembrane region" description="Helical" evidence="1">
    <location>
        <begin position="60"/>
        <end position="83"/>
    </location>
</feature>
<feature type="transmembrane region" description="Helical" evidence="1">
    <location>
        <begin position="369"/>
        <end position="389"/>
    </location>
</feature>
<reference evidence="4 5" key="1">
    <citation type="submission" date="2023-07" db="EMBL/GenBank/DDBJ databases">
        <title>Genomic Encyclopedia of Type Strains, Phase IV (KMG-IV): sequencing the most valuable type-strain genomes for metagenomic binning, comparative biology and taxonomic classification.</title>
        <authorList>
            <person name="Goeker M."/>
        </authorList>
    </citation>
    <scope>NUCLEOTIDE SEQUENCE [LARGE SCALE GENOMIC DNA]</scope>
    <source>
        <strain evidence="4 5">T98</strain>
    </source>
</reference>
<evidence type="ECO:0000256" key="1">
    <source>
        <dbReference type="SAM" id="Phobius"/>
    </source>
</evidence>
<feature type="transmembrane region" description="Helical" evidence="1">
    <location>
        <begin position="416"/>
        <end position="433"/>
    </location>
</feature>
<feature type="domain" description="DUF6311" evidence="3">
    <location>
        <begin position="489"/>
        <end position="583"/>
    </location>
</feature>
<dbReference type="Pfam" id="PF19830">
    <property type="entry name" value="DUF6311"/>
    <property type="match status" value="1"/>
</dbReference>
<feature type="transmembrane region" description="Helical" evidence="1">
    <location>
        <begin position="440"/>
        <end position="458"/>
    </location>
</feature>
<feature type="transmembrane region" description="Helical" evidence="1">
    <location>
        <begin position="31"/>
        <end position="48"/>
    </location>
</feature>
<keyword evidence="1" id="KW-0812">Transmembrane</keyword>
<sequence>MKHNLINSKDLVLTLFVSILVFIFSWNFGSLYISIGLSIVLSLFLSAWNKTYINEKINNYFMLIFSGVLGLIFFCTILSVRVLNTSYIDWLLNRGDPAQHFLGWHFFRNNPWAFPPGIISSLNTPIGTSITYTDSIPLFAFFFKIFNLLLPEIFQYLGIWILLCYILQGIFGLLLMKRMTQNLAVQLLGTMFFIMSPIMLWRAYGHEGLMGHWIILWVLLLYKSQYKHLHWLSLVLVSLLVHPYLFIMVYIFFVVKLLEMVVIRTINYKSLIFYFTTSLLLIAFTLWIIGYFYIGSSGVSDGFGFYSMNINSLFNPQGWSQYLIKDQPYATPGQYEGFNYLGSGIIFLLICSLYITINNSRDTNNKGNFGLIVIIIIFTFIALSNVITFSNKILLTIPLPDIILKLCGIVRASGRFFWPVYYLIIIFCLSSIIRNTKRRSVVLLLIISLSIQFADFSGKFNEFHKMYSSDTKWETPLKSEVWSKINGLKYHNLVFVPAKVSDKYVAFSMLAAEKRMTINAIYTAREDYTKRELYNNKLIEDFKIRNWNLDNIYIVDNSLFGTVMKEKKESDLFLTVDSFNVLIPNGKEDTNFKGFNFDSYDFNYNYGDVIKFGLNGNSNLIKDGGWSDTEENATWTEGKEASLFFSLKKPQRNLKLSVKMLPLIGGDLKGQHLKVSANHKLISEIIVDSSNTYQFSIPNNIVKDRLEITFNLPDATSPKLLGINEDTRILGLFVENVILEQQP</sequence>
<feature type="transmembrane region" description="Helical" evidence="1">
    <location>
        <begin position="183"/>
        <end position="204"/>
    </location>
</feature>
<keyword evidence="5" id="KW-1185">Reference proteome</keyword>